<dbReference type="PIRSF" id="PIRSF018637">
    <property type="entry name" value="TrmK"/>
    <property type="match status" value="1"/>
</dbReference>
<dbReference type="SUPFAM" id="SSF53335">
    <property type="entry name" value="S-adenosyl-L-methionine-dependent methyltransferases"/>
    <property type="match status" value="1"/>
</dbReference>
<comment type="caution">
    <text evidence="1">The sequence shown here is derived from an EMBL/GenBank/DDBJ whole genome shotgun (WGS) entry which is preliminary data.</text>
</comment>
<dbReference type="GO" id="GO:0032259">
    <property type="term" value="P:methylation"/>
    <property type="evidence" value="ECO:0007669"/>
    <property type="project" value="UniProtKB-KW"/>
</dbReference>
<dbReference type="Pfam" id="PF04816">
    <property type="entry name" value="TrmK"/>
    <property type="match status" value="1"/>
</dbReference>
<evidence type="ECO:0000313" key="1">
    <source>
        <dbReference type="EMBL" id="KGM98979.1"/>
    </source>
</evidence>
<sequence length="229" mass="26262">MNISLRLKTIGSLVDKCEKICDIGTDHAYLPIYLIEKDICNNAIASDINKGPVEKAKSNIKKEGLSDKITCRLGGGLKTIRPNEVDVAIIAGMGGNLIRDIIEESKDVFKSLDYCILQPVQNPDILRKYIYQSGYDILDEELCIDEGKYYEIIKIKYNDKFETVEDVYYEVGKKLIDKKHPLIKDYINFKINKYKNIVKYIKDDTELASIRKSQLNNNIIKLEELIKCL</sequence>
<dbReference type="PANTHER" id="PTHR38451">
    <property type="entry name" value="TRNA (ADENINE(22)-N(1))-METHYLTRANSFERASE"/>
    <property type="match status" value="1"/>
</dbReference>
<dbReference type="EMBL" id="JDRY01000040">
    <property type="protein sequence ID" value="KGM98979.1"/>
    <property type="molecule type" value="Genomic_DNA"/>
</dbReference>
<protein>
    <submittedName>
        <fullName evidence="1">SAM-dependent methyltransferase</fullName>
    </submittedName>
</protein>
<dbReference type="AlphaFoldDB" id="A0A0A0IBZ8"/>
<keyword evidence="1" id="KW-0489">Methyltransferase</keyword>
<evidence type="ECO:0000313" key="2">
    <source>
        <dbReference type="Proteomes" id="UP000030014"/>
    </source>
</evidence>
<dbReference type="Proteomes" id="UP000030014">
    <property type="component" value="Unassembled WGS sequence"/>
</dbReference>
<organism evidence="1 2">
    <name type="scientific">Clostridium botulinum C/D str. DC5</name>
    <dbReference type="NCBI Taxonomy" id="1443128"/>
    <lineage>
        <taxon>Bacteria</taxon>
        <taxon>Bacillati</taxon>
        <taxon>Bacillota</taxon>
        <taxon>Clostridia</taxon>
        <taxon>Eubacteriales</taxon>
        <taxon>Clostridiaceae</taxon>
        <taxon>Clostridium</taxon>
    </lineage>
</organism>
<dbReference type="PANTHER" id="PTHR38451:SF1">
    <property type="entry name" value="TRNA (ADENINE(22)-N(1))-METHYLTRANSFERASE"/>
    <property type="match status" value="1"/>
</dbReference>
<proteinExistence type="predicted"/>
<dbReference type="RefSeq" id="WP_039258033.1">
    <property type="nucleotide sequence ID" value="NZ_JDRY01000040.1"/>
</dbReference>
<dbReference type="GO" id="GO:0160105">
    <property type="term" value="F:tRNA (adenine(22)-N1)-methyltransferase activity"/>
    <property type="evidence" value="ECO:0007669"/>
    <property type="project" value="InterPro"/>
</dbReference>
<accession>A0A0A0IBZ8</accession>
<dbReference type="InterPro" id="IPR006901">
    <property type="entry name" value="TrmK"/>
</dbReference>
<dbReference type="Gene3D" id="3.40.50.150">
    <property type="entry name" value="Vaccinia Virus protein VP39"/>
    <property type="match status" value="1"/>
</dbReference>
<gene>
    <name evidence="1" type="ORF">Z955_09170</name>
</gene>
<reference evidence="1 2" key="1">
    <citation type="submission" date="2014-01" db="EMBL/GenBank/DDBJ databases">
        <title>Plasmidome dynamics in the species complex Clostridium novyi sensu lato converts strains of independent lineages into distinctly different pathogens.</title>
        <authorList>
            <person name="Skarin H."/>
            <person name="Segerman B."/>
        </authorList>
    </citation>
    <scope>NUCLEOTIDE SEQUENCE [LARGE SCALE GENOMIC DNA]</scope>
    <source>
        <strain evidence="1 2">DC5</strain>
    </source>
</reference>
<keyword evidence="1" id="KW-0808">Transferase</keyword>
<dbReference type="InterPro" id="IPR029063">
    <property type="entry name" value="SAM-dependent_MTases_sf"/>
</dbReference>
<name>A0A0A0IBZ8_CLOBO</name>